<evidence type="ECO:0000259" key="7">
    <source>
        <dbReference type="PROSITE" id="PS50110"/>
    </source>
</evidence>
<dbReference type="EMBL" id="MHKE01000008">
    <property type="protein sequence ID" value="OGY84362.1"/>
    <property type="molecule type" value="Genomic_DNA"/>
</dbReference>
<dbReference type="PANTHER" id="PTHR48111">
    <property type="entry name" value="REGULATOR OF RPOS"/>
    <property type="match status" value="1"/>
</dbReference>
<proteinExistence type="predicted"/>
<dbReference type="PROSITE" id="PS50110">
    <property type="entry name" value="RESPONSE_REGULATORY"/>
    <property type="match status" value="1"/>
</dbReference>
<evidence type="ECO:0000256" key="1">
    <source>
        <dbReference type="ARBA" id="ARBA00022553"/>
    </source>
</evidence>
<dbReference type="PANTHER" id="PTHR48111:SF1">
    <property type="entry name" value="TWO-COMPONENT RESPONSE REGULATOR ORR33"/>
    <property type="match status" value="1"/>
</dbReference>
<dbReference type="SMART" id="SM00448">
    <property type="entry name" value="REC"/>
    <property type="match status" value="1"/>
</dbReference>
<gene>
    <name evidence="8" type="ORF">A2898_00110</name>
</gene>
<dbReference type="InterPro" id="IPR011006">
    <property type="entry name" value="CheY-like_superfamily"/>
</dbReference>
<keyword evidence="3" id="KW-0805">Transcription regulation</keyword>
<evidence type="ECO:0000313" key="8">
    <source>
        <dbReference type="EMBL" id="OGY84362.1"/>
    </source>
</evidence>
<organism evidence="8 9">
    <name type="scientific">Candidatus Kerfeldbacteria bacterium RIFCSPLOWO2_01_FULL_48_11</name>
    <dbReference type="NCBI Taxonomy" id="1798543"/>
    <lineage>
        <taxon>Bacteria</taxon>
        <taxon>Candidatus Kerfeldiibacteriota</taxon>
    </lineage>
</organism>
<dbReference type="GO" id="GO:0000156">
    <property type="term" value="F:phosphorelay response regulator activity"/>
    <property type="evidence" value="ECO:0007669"/>
    <property type="project" value="TreeGrafter"/>
</dbReference>
<evidence type="ECO:0000256" key="3">
    <source>
        <dbReference type="ARBA" id="ARBA00023015"/>
    </source>
</evidence>
<dbReference type="SUPFAM" id="SSF52172">
    <property type="entry name" value="CheY-like"/>
    <property type="match status" value="1"/>
</dbReference>
<dbReference type="GO" id="GO:0005829">
    <property type="term" value="C:cytosol"/>
    <property type="evidence" value="ECO:0007669"/>
    <property type="project" value="TreeGrafter"/>
</dbReference>
<keyword evidence="4" id="KW-0238">DNA-binding</keyword>
<evidence type="ECO:0000256" key="6">
    <source>
        <dbReference type="PROSITE-ProRule" id="PRU00169"/>
    </source>
</evidence>
<evidence type="ECO:0000256" key="4">
    <source>
        <dbReference type="ARBA" id="ARBA00023125"/>
    </source>
</evidence>
<name>A0A1G2B5E4_9BACT</name>
<protein>
    <recommendedName>
        <fullName evidence="7">Response regulatory domain-containing protein</fullName>
    </recommendedName>
</protein>
<keyword evidence="1 6" id="KW-0597">Phosphoprotein</keyword>
<evidence type="ECO:0000313" key="9">
    <source>
        <dbReference type="Proteomes" id="UP000179164"/>
    </source>
</evidence>
<evidence type="ECO:0000256" key="2">
    <source>
        <dbReference type="ARBA" id="ARBA00023012"/>
    </source>
</evidence>
<feature type="domain" description="Response regulatory" evidence="7">
    <location>
        <begin position="10"/>
        <end position="126"/>
    </location>
</feature>
<accession>A0A1G2B5E4</accession>
<dbReference type="GO" id="GO:0006355">
    <property type="term" value="P:regulation of DNA-templated transcription"/>
    <property type="evidence" value="ECO:0007669"/>
    <property type="project" value="TreeGrafter"/>
</dbReference>
<feature type="modified residue" description="4-aspartylphosphate" evidence="6">
    <location>
        <position position="59"/>
    </location>
</feature>
<dbReference type="AlphaFoldDB" id="A0A1G2B5E4"/>
<sequence length="130" mass="14416">MPNQSLKSLKILLVEDEKMLSEMYVAKFSKEGVKVMTAADGAAGLEIAKKELPDIILLDIIIPKIDGFAVLKELKSDPSTRKIPIILLTNLGQDEDVNKGKDLGADDYFIKSDHTPAEVVLKVRSFFEKK</sequence>
<dbReference type="Proteomes" id="UP000179164">
    <property type="component" value="Unassembled WGS sequence"/>
</dbReference>
<reference evidence="8 9" key="1">
    <citation type="journal article" date="2016" name="Nat. Commun.">
        <title>Thousands of microbial genomes shed light on interconnected biogeochemical processes in an aquifer system.</title>
        <authorList>
            <person name="Anantharaman K."/>
            <person name="Brown C.T."/>
            <person name="Hug L.A."/>
            <person name="Sharon I."/>
            <person name="Castelle C.J."/>
            <person name="Probst A.J."/>
            <person name="Thomas B.C."/>
            <person name="Singh A."/>
            <person name="Wilkins M.J."/>
            <person name="Karaoz U."/>
            <person name="Brodie E.L."/>
            <person name="Williams K.H."/>
            <person name="Hubbard S.S."/>
            <person name="Banfield J.F."/>
        </authorList>
    </citation>
    <scope>NUCLEOTIDE SEQUENCE [LARGE SCALE GENOMIC DNA]</scope>
</reference>
<dbReference type="GO" id="GO:0000976">
    <property type="term" value="F:transcription cis-regulatory region binding"/>
    <property type="evidence" value="ECO:0007669"/>
    <property type="project" value="TreeGrafter"/>
</dbReference>
<comment type="caution">
    <text evidence="8">The sequence shown here is derived from an EMBL/GenBank/DDBJ whole genome shotgun (WGS) entry which is preliminary data.</text>
</comment>
<dbReference type="STRING" id="1798543.A2898_00110"/>
<dbReference type="InterPro" id="IPR001789">
    <property type="entry name" value="Sig_transdc_resp-reg_receiver"/>
</dbReference>
<dbReference type="Pfam" id="PF00072">
    <property type="entry name" value="Response_reg"/>
    <property type="match status" value="1"/>
</dbReference>
<dbReference type="InterPro" id="IPR039420">
    <property type="entry name" value="WalR-like"/>
</dbReference>
<keyword evidence="2" id="KW-0902">Two-component regulatory system</keyword>
<evidence type="ECO:0000256" key="5">
    <source>
        <dbReference type="ARBA" id="ARBA00023163"/>
    </source>
</evidence>
<keyword evidence="5" id="KW-0804">Transcription</keyword>
<dbReference type="GO" id="GO:0032993">
    <property type="term" value="C:protein-DNA complex"/>
    <property type="evidence" value="ECO:0007669"/>
    <property type="project" value="TreeGrafter"/>
</dbReference>
<dbReference type="Gene3D" id="3.40.50.2300">
    <property type="match status" value="1"/>
</dbReference>